<comment type="subcellular location">
    <subcellularLocation>
        <location evidence="1">Cell envelope</location>
    </subcellularLocation>
</comment>
<keyword evidence="5" id="KW-1133">Transmembrane helix</keyword>
<name>A0A7W5CK17_9MICO</name>
<dbReference type="InterPro" id="IPR014756">
    <property type="entry name" value="Ig_E-set"/>
</dbReference>
<proteinExistence type="predicted"/>
<dbReference type="Pfam" id="PF04234">
    <property type="entry name" value="CopC"/>
    <property type="match status" value="1"/>
</dbReference>
<protein>
    <submittedName>
        <fullName evidence="8">Methionine-rich copper-binding protein CopC</fullName>
    </submittedName>
</protein>
<sequence length="184" mass="18596">MLRSRVIAGGIVVALAAVPASVVPASAHDQLLSSSPAAGERLPSAPDEISLSFSADVLDIGAEVVVADADGADWVGADPVISAGVVSVPLRAELPTAGYEVRWRVVSSDGHPITGIVPFTVGDAAPLERSTPPSTSATVAAPADGDAGIPRVITVSAIGAGVALAVFAVFLFLLRRRRTRDAQS</sequence>
<keyword evidence="4" id="KW-0186">Copper</keyword>
<dbReference type="EMBL" id="JACHXY010000003">
    <property type="protein sequence ID" value="MBB3159092.1"/>
    <property type="molecule type" value="Genomic_DNA"/>
</dbReference>
<keyword evidence="2" id="KW-0479">Metal-binding</keyword>
<organism evidence="8 9">
    <name type="scientific">Microbacterium proteolyticum</name>
    <dbReference type="NCBI Taxonomy" id="1572644"/>
    <lineage>
        <taxon>Bacteria</taxon>
        <taxon>Bacillati</taxon>
        <taxon>Actinomycetota</taxon>
        <taxon>Actinomycetes</taxon>
        <taxon>Micrococcales</taxon>
        <taxon>Microbacteriaceae</taxon>
        <taxon>Microbacterium</taxon>
    </lineage>
</organism>
<dbReference type="PANTHER" id="PTHR34820:SF4">
    <property type="entry name" value="INNER MEMBRANE PROTEIN YEBZ"/>
    <property type="match status" value="1"/>
</dbReference>
<feature type="domain" description="CopC" evidence="7">
    <location>
        <begin position="28"/>
        <end position="121"/>
    </location>
</feature>
<evidence type="ECO:0000256" key="1">
    <source>
        <dbReference type="ARBA" id="ARBA00004196"/>
    </source>
</evidence>
<feature type="signal peptide" evidence="6">
    <location>
        <begin position="1"/>
        <end position="27"/>
    </location>
</feature>
<accession>A0A7W5CK17</accession>
<reference evidence="8 9" key="1">
    <citation type="submission" date="2020-08" db="EMBL/GenBank/DDBJ databases">
        <title>Genomic Encyclopedia of Type Strains, Phase III (KMG-III): the genomes of soil and plant-associated and newly described type strains.</title>
        <authorList>
            <person name="Whitman W."/>
        </authorList>
    </citation>
    <scope>NUCLEOTIDE SEQUENCE [LARGE SCALE GENOMIC DNA]</scope>
    <source>
        <strain evidence="8 9">CECT 8356</strain>
    </source>
</reference>
<evidence type="ECO:0000256" key="4">
    <source>
        <dbReference type="ARBA" id="ARBA00023008"/>
    </source>
</evidence>
<dbReference type="GO" id="GO:0006825">
    <property type="term" value="P:copper ion transport"/>
    <property type="evidence" value="ECO:0007669"/>
    <property type="project" value="InterPro"/>
</dbReference>
<evidence type="ECO:0000256" key="6">
    <source>
        <dbReference type="SAM" id="SignalP"/>
    </source>
</evidence>
<comment type="caution">
    <text evidence="8">The sequence shown here is derived from an EMBL/GenBank/DDBJ whole genome shotgun (WGS) entry which is preliminary data.</text>
</comment>
<evidence type="ECO:0000259" key="7">
    <source>
        <dbReference type="Pfam" id="PF04234"/>
    </source>
</evidence>
<feature type="chain" id="PRO_5030668522" evidence="6">
    <location>
        <begin position="28"/>
        <end position="184"/>
    </location>
</feature>
<evidence type="ECO:0000313" key="9">
    <source>
        <dbReference type="Proteomes" id="UP000543579"/>
    </source>
</evidence>
<evidence type="ECO:0000313" key="8">
    <source>
        <dbReference type="EMBL" id="MBB3159092.1"/>
    </source>
</evidence>
<dbReference type="RefSeq" id="WP_183420487.1">
    <property type="nucleotide sequence ID" value="NZ_JACHXY010000003.1"/>
</dbReference>
<keyword evidence="3 6" id="KW-0732">Signal</keyword>
<feature type="transmembrane region" description="Helical" evidence="5">
    <location>
        <begin position="152"/>
        <end position="174"/>
    </location>
</feature>
<dbReference type="Gene3D" id="2.60.40.1220">
    <property type="match status" value="1"/>
</dbReference>
<keyword evidence="5" id="KW-0812">Transmembrane</keyword>
<dbReference type="GO" id="GO:0030313">
    <property type="term" value="C:cell envelope"/>
    <property type="evidence" value="ECO:0007669"/>
    <property type="project" value="UniProtKB-SubCell"/>
</dbReference>
<gene>
    <name evidence="8" type="ORF">FHS07_002810</name>
</gene>
<dbReference type="SUPFAM" id="SSF81296">
    <property type="entry name" value="E set domains"/>
    <property type="match status" value="1"/>
</dbReference>
<dbReference type="AlphaFoldDB" id="A0A7W5CK17"/>
<keyword evidence="5" id="KW-0472">Membrane</keyword>
<dbReference type="GO" id="GO:0005507">
    <property type="term" value="F:copper ion binding"/>
    <property type="evidence" value="ECO:0007669"/>
    <property type="project" value="InterPro"/>
</dbReference>
<evidence type="ECO:0000256" key="2">
    <source>
        <dbReference type="ARBA" id="ARBA00022723"/>
    </source>
</evidence>
<dbReference type="GO" id="GO:0046688">
    <property type="term" value="P:response to copper ion"/>
    <property type="evidence" value="ECO:0007669"/>
    <property type="project" value="InterPro"/>
</dbReference>
<dbReference type="GO" id="GO:0005886">
    <property type="term" value="C:plasma membrane"/>
    <property type="evidence" value="ECO:0007669"/>
    <property type="project" value="TreeGrafter"/>
</dbReference>
<dbReference type="InterPro" id="IPR014755">
    <property type="entry name" value="Cu-Rt/internalin_Ig-like"/>
</dbReference>
<dbReference type="Proteomes" id="UP000543579">
    <property type="component" value="Unassembled WGS sequence"/>
</dbReference>
<dbReference type="InterPro" id="IPR007348">
    <property type="entry name" value="CopC_dom"/>
</dbReference>
<evidence type="ECO:0000256" key="5">
    <source>
        <dbReference type="SAM" id="Phobius"/>
    </source>
</evidence>
<dbReference type="InterPro" id="IPR032694">
    <property type="entry name" value="CopC/D"/>
</dbReference>
<dbReference type="PANTHER" id="PTHR34820">
    <property type="entry name" value="INNER MEMBRANE PROTEIN YEBZ"/>
    <property type="match status" value="1"/>
</dbReference>
<evidence type="ECO:0000256" key="3">
    <source>
        <dbReference type="ARBA" id="ARBA00022729"/>
    </source>
</evidence>
<dbReference type="GO" id="GO:0042597">
    <property type="term" value="C:periplasmic space"/>
    <property type="evidence" value="ECO:0007669"/>
    <property type="project" value="InterPro"/>
</dbReference>